<evidence type="ECO:0000313" key="5">
    <source>
        <dbReference type="Proteomes" id="UP000288805"/>
    </source>
</evidence>
<organism evidence="4 5">
    <name type="scientific">Vitis vinifera</name>
    <name type="common">Grape</name>
    <dbReference type="NCBI Taxonomy" id="29760"/>
    <lineage>
        <taxon>Eukaryota</taxon>
        <taxon>Viridiplantae</taxon>
        <taxon>Streptophyta</taxon>
        <taxon>Embryophyta</taxon>
        <taxon>Tracheophyta</taxon>
        <taxon>Spermatophyta</taxon>
        <taxon>Magnoliopsida</taxon>
        <taxon>eudicotyledons</taxon>
        <taxon>Gunneridae</taxon>
        <taxon>Pentapetalae</taxon>
        <taxon>rosids</taxon>
        <taxon>Vitales</taxon>
        <taxon>Vitaceae</taxon>
        <taxon>Viteae</taxon>
        <taxon>Vitis</taxon>
    </lineage>
</organism>
<evidence type="ECO:0000313" key="4">
    <source>
        <dbReference type="EMBL" id="RVW27018.1"/>
    </source>
</evidence>
<dbReference type="PANTHER" id="PTHR15503:SF45">
    <property type="entry name" value="RNA-DIRECTED DNA POLYMERASE HOMOLOG"/>
    <property type="match status" value="1"/>
</dbReference>
<dbReference type="PANTHER" id="PTHR15503">
    <property type="entry name" value="LDOC1 RELATED"/>
    <property type="match status" value="1"/>
</dbReference>
<dbReference type="InterPro" id="IPR043502">
    <property type="entry name" value="DNA/RNA_pol_sf"/>
</dbReference>
<protein>
    <recommendedName>
        <fullName evidence="3">Integrase zinc-binding domain-containing protein</fullName>
    </recommendedName>
</protein>
<dbReference type="InterPro" id="IPR032567">
    <property type="entry name" value="RTL1-rel"/>
</dbReference>
<evidence type="ECO:0000256" key="2">
    <source>
        <dbReference type="SAM" id="MobiDB-lite"/>
    </source>
</evidence>
<feature type="coiled-coil region" evidence="1">
    <location>
        <begin position="214"/>
        <end position="241"/>
    </location>
</feature>
<dbReference type="SUPFAM" id="SSF56672">
    <property type="entry name" value="DNA/RNA polymerases"/>
    <property type="match status" value="1"/>
</dbReference>
<name>A0A438CUY2_VITVI</name>
<dbReference type="Pfam" id="PF08284">
    <property type="entry name" value="RVP_2"/>
    <property type="match status" value="1"/>
</dbReference>
<dbReference type="Proteomes" id="UP000288805">
    <property type="component" value="Unassembled WGS sequence"/>
</dbReference>
<accession>A0A438CUY2</accession>
<sequence>MEEAQRLRSGRFGGSEKRERDFKHQKVTHPQQQAIKQEQYSGTTDWAKGTRRCYECGEMNSRMQGRQPQGEGNFRQGKPGWTPEQGQQERFYALGSQNVESNALVEDMILCFSTWAHVLFYPRATHSFTSASFASLLDIEFVPFIVHYVLTPMGGKVETKWGEGKKKTTIDCIPMVCEFADVFTKEFPCLPPHREMDFSIELYPGTNPISIAPYRMAPVELKELNLQLQELQRKANVVVDALSRKAQCVLFGLVVSEWKMYDYINEFNPCFDVRDSGASFCTLVTQPTTLHKVIEAQKKDTKLEGMHSQIMAGDAVEGWSIHSISGIYFLNKLCVPNDARVKEEVMKEAHHSQFTINLGETKIYHDLRRQYWWQGMKRYIAQFVPSV</sequence>
<reference evidence="4 5" key="1">
    <citation type="journal article" date="2018" name="PLoS Genet.">
        <title>Population sequencing reveals clonal diversity and ancestral inbreeding in the grapevine cultivar Chardonnay.</title>
        <authorList>
            <person name="Roach M.J."/>
            <person name="Johnson D.L."/>
            <person name="Bohlmann J."/>
            <person name="van Vuuren H.J."/>
            <person name="Jones S.J."/>
            <person name="Pretorius I.S."/>
            <person name="Schmidt S.A."/>
            <person name="Borneman A.R."/>
        </authorList>
    </citation>
    <scope>NUCLEOTIDE SEQUENCE [LARGE SCALE GENOMIC DNA]</scope>
    <source>
        <strain evidence="5">cv. Chardonnay</strain>
        <tissue evidence="4">Leaf</tissue>
    </source>
</reference>
<evidence type="ECO:0000259" key="3">
    <source>
        <dbReference type="Pfam" id="PF17921"/>
    </source>
</evidence>
<gene>
    <name evidence="4" type="ORF">CK203_100458</name>
</gene>
<feature type="region of interest" description="Disordered" evidence="2">
    <location>
        <begin position="1"/>
        <end position="42"/>
    </location>
</feature>
<dbReference type="EMBL" id="QGNW01001970">
    <property type="protein sequence ID" value="RVW27018.1"/>
    <property type="molecule type" value="Genomic_DNA"/>
</dbReference>
<keyword evidence="1" id="KW-0175">Coiled coil</keyword>
<dbReference type="AlphaFoldDB" id="A0A438CUY2"/>
<dbReference type="Pfam" id="PF17921">
    <property type="entry name" value="Integrase_H2C2"/>
    <property type="match status" value="1"/>
</dbReference>
<feature type="compositionally biased region" description="Polar residues" evidence="2">
    <location>
        <begin position="28"/>
        <end position="42"/>
    </location>
</feature>
<evidence type="ECO:0000256" key="1">
    <source>
        <dbReference type="SAM" id="Coils"/>
    </source>
</evidence>
<dbReference type="InterPro" id="IPR041588">
    <property type="entry name" value="Integrase_H2C2"/>
</dbReference>
<comment type="caution">
    <text evidence="4">The sequence shown here is derived from an EMBL/GenBank/DDBJ whole genome shotgun (WGS) entry which is preliminary data.</text>
</comment>
<proteinExistence type="predicted"/>
<dbReference type="Gene3D" id="1.10.340.70">
    <property type="match status" value="1"/>
</dbReference>
<feature type="compositionally biased region" description="Basic and acidic residues" evidence="2">
    <location>
        <begin position="14"/>
        <end position="24"/>
    </location>
</feature>
<feature type="domain" description="Integrase zinc-binding" evidence="3">
    <location>
        <begin position="339"/>
        <end position="384"/>
    </location>
</feature>